<accession>A0A1H6D6T3</accession>
<proteinExistence type="predicted"/>
<evidence type="ECO:0000256" key="1">
    <source>
        <dbReference type="ARBA" id="ARBA00004141"/>
    </source>
</evidence>
<feature type="transmembrane region" description="Helical" evidence="5">
    <location>
        <begin position="76"/>
        <end position="94"/>
    </location>
</feature>
<dbReference type="EMBL" id="FNVO01000013">
    <property type="protein sequence ID" value="SEG80445.1"/>
    <property type="molecule type" value="Genomic_DNA"/>
</dbReference>
<evidence type="ECO:0000256" key="5">
    <source>
        <dbReference type="SAM" id="Phobius"/>
    </source>
</evidence>
<evidence type="ECO:0000313" key="7">
    <source>
        <dbReference type="EMBL" id="SEG80445.1"/>
    </source>
</evidence>
<keyword evidence="2 5" id="KW-0812">Transmembrane</keyword>
<keyword evidence="8" id="KW-1185">Reference proteome</keyword>
<evidence type="ECO:0000256" key="3">
    <source>
        <dbReference type="ARBA" id="ARBA00022989"/>
    </source>
</evidence>
<feature type="domain" description="Methylamine utilisation protein MauE" evidence="6">
    <location>
        <begin position="4"/>
        <end position="138"/>
    </location>
</feature>
<protein>
    <recommendedName>
        <fullName evidence="6">Methylamine utilisation protein MauE domain-containing protein</fullName>
    </recommendedName>
</protein>
<evidence type="ECO:0000256" key="2">
    <source>
        <dbReference type="ARBA" id="ARBA00022692"/>
    </source>
</evidence>
<evidence type="ECO:0000313" key="8">
    <source>
        <dbReference type="Proteomes" id="UP000236723"/>
    </source>
</evidence>
<dbReference type="GO" id="GO:0016020">
    <property type="term" value="C:membrane"/>
    <property type="evidence" value="ECO:0007669"/>
    <property type="project" value="UniProtKB-SubCell"/>
</dbReference>
<dbReference type="RefSeq" id="WP_103941054.1">
    <property type="nucleotide sequence ID" value="NZ_FNVO01000013.1"/>
</dbReference>
<name>A0A1H6D6T3_9ACTN</name>
<dbReference type="Proteomes" id="UP000236723">
    <property type="component" value="Unassembled WGS sequence"/>
</dbReference>
<dbReference type="InterPro" id="IPR009908">
    <property type="entry name" value="Methylamine_util_MauE"/>
</dbReference>
<dbReference type="OrthoDB" id="3483316at2"/>
<keyword evidence="3 5" id="KW-1133">Transmembrane helix</keyword>
<dbReference type="GO" id="GO:0030416">
    <property type="term" value="P:methylamine metabolic process"/>
    <property type="evidence" value="ECO:0007669"/>
    <property type="project" value="InterPro"/>
</dbReference>
<evidence type="ECO:0000256" key="4">
    <source>
        <dbReference type="ARBA" id="ARBA00023136"/>
    </source>
</evidence>
<sequence length="188" mass="18885">MIEALAGVAAATVAFVLLIAFAEHLLSPRSLPAALIAHGTVPRRLVRPLAGAVTAVEGALAAALVAAVVIDAPRAVLTGILAAAGVVLASYAAYTHRLLRTAGGRAVPCGCSRADTPVSGWVVLRAGVPAALALLTALRADAVVTPAESAVRFAEASIPGLVFAVLLWVLPEAMIDPDRALEGGSHGI</sequence>
<keyword evidence="4 5" id="KW-0472">Membrane</keyword>
<evidence type="ECO:0000259" key="6">
    <source>
        <dbReference type="Pfam" id="PF07291"/>
    </source>
</evidence>
<gene>
    <name evidence="7" type="ORF">SAMN04489712_11382</name>
</gene>
<feature type="transmembrane region" description="Helical" evidence="5">
    <location>
        <begin position="46"/>
        <end position="69"/>
    </location>
</feature>
<dbReference type="AlphaFoldDB" id="A0A1H6D6T3"/>
<dbReference type="Pfam" id="PF07291">
    <property type="entry name" value="MauE"/>
    <property type="match status" value="1"/>
</dbReference>
<organism evidence="7 8">
    <name type="scientific">Thermomonospora echinospora</name>
    <dbReference type="NCBI Taxonomy" id="1992"/>
    <lineage>
        <taxon>Bacteria</taxon>
        <taxon>Bacillati</taxon>
        <taxon>Actinomycetota</taxon>
        <taxon>Actinomycetes</taxon>
        <taxon>Streptosporangiales</taxon>
        <taxon>Thermomonosporaceae</taxon>
        <taxon>Thermomonospora</taxon>
    </lineage>
</organism>
<comment type="subcellular location">
    <subcellularLocation>
        <location evidence="1">Membrane</location>
        <topology evidence="1">Multi-pass membrane protein</topology>
    </subcellularLocation>
</comment>
<reference evidence="8" key="1">
    <citation type="submission" date="2016-10" db="EMBL/GenBank/DDBJ databases">
        <authorList>
            <person name="Varghese N."/>
            <person name="Submissions S."/>
        </authorList>
    </citation>
    <scope>NUCLEOTIDE SEQUENCE [LARGE SCALE GENOMIC DNA]</scope>
    <source>
        <strain evidence="8">DSM 43163</strain>
    </source>
</reference>